<organism evidence="1 2">
    <name type="scientific">Microbacterium sorbitolivorans</name>
    <dbReference type="NCBI Taxonomy" id="1867410"/>
    <lineage>
        <taxon>Bacteria</taxon>
        <taxon>Bacillati</taxon>
        <taxon>Actinomycetota</taxon>
        <taxon>Actinomycetes</taxon>
        <taxon>Micrococcales</taxon>
        <taxon>Microbacteriaceae</taxon>
        <taxon>Microbacterium</taxon>
    </lineage>
</organism>
<gene>
    <name evidence="1" type="ORF">DTO57_03340</name>
</gene>
<evidence type="ECO:0000313" key="2">
    <source>
        <dbReference type="Proteomes" id="UP000253508"/>
    </source>
</evidence>
<proteinExistence type="predicted"/>
<evidence type="ECO:0000313" key="1">
    <source>
        <dbReference type="EMBL" id="RCK61674.1"/>
    </source>
</evidence>
<dbReference type="Proteomes" id="UP000253508">
    <property type="component" value="Unassembled WGS sequence"/>
</dbReference>
<evidence type="ECO:0008006" key="3">
    <source>
        <dbReference type="Google" id="ProtNLM"/>
    </source>
</evidence>
<dbReference type="AlphaFoldDB" id="A0A367Y734"/>
<protein>
    <recommendedName>
        <fullName evidence="3">Phage gp6-like head-tail connector protein</fullName>
    </recommendedName>
</protein>
<comment type="caution">
    <text evidence="1">The sequence shown here is derived from an EMBL/GenBank/DDBJ whole genome shotgun (WGS) entry which is preliminary data.</text>
</comment>
<name>A0A367Y734_9MICO</name>
<sequence>MSTPAIEADEVTLEWFVNARTAPDAQLAAFASDCTAEAEALVARHVRDADVPEVIRSRAVLEVGADLFYRRAARNGVVQFGSGVEAASVVRINRDPMTQAYPLLAPYLPMAFA</sequence>
<dbReference type="EMBL" id="QORO01000001">
    <property type="protein sequence ID" value="RCK61674.1"/>
    <property type="molecule type" value="Genomic_DNA"/>
</dbReference>
<accession>A0A367Y734</accession>
<keyword evidence="2" id="KW-1185">Reference proteome</keyword>
<dbReference type="OrthoDB" id="3268579at2"/>
<dbReference type="RefSeq" id="WP_114116779.1">
    <property type="nucleotide sequence ID" value="NZ_BMHU01000001.1"/>
</dbReference>
<reference evidence="1 2" key="1">
    <citation type="submission" date="2018-07" db="EMBL/GenBank/DDBJ databases">
        <title>Microbacterium endoborsara sp. nov., a novel actinobacterium isolated from Borszczowia aralocaspica.</title>
        <authorList>
            <person name="An D."/>
        </authorList>
    </citation>
    <scope>NUCLEOTIDE SEQUENCE [LARGE SCALE GENOMIC DNA]</scope>
    <source>
        <strain evidence="1 2">C1.15228</strain>
    </source>
</reference>